<dbReference type="Proteomes" id="UP000189337">
    <property type="component" value="Unassembled WGS sequence"/>
</dbReference>
<evidence type="ECO:0000313" key="1">
    <source>
        <dbReference type="EMBL" id="ONF91880.1"/>
    </source>
</evidence>
<accession>A0AB73N7E9</accession>
<dbReference type="EMBL" id="MTSU01000016">
    <property type="protein sequence ID" value="ONF91880.1"/>
    <property type="molecule type" value="Genomic_DNA"/>
</dbReference>
<sequence>MNYEQNLDTLSKYLLDRLSQEKPEWLNFLTFKKNEGENSYHIDVDLIFLSKSFEYFILSSENDELSIFMDHYHTHCYGDNDTMYKQAMDFILDIIKEELVTVSASVSGEKWFYSACIKPNGIEKEIDHIFLERANSKIVIQSYQGNFNRVIYGTGEKR</sequence>
<name>A0AB73N7E9_9LEPT</name>
<dbReference type="AlphaFoldDB" id="A0AB73N7E9"/>
<proteinExistence type="predicted"/>
<comment type="caution">
    <text evidence="1">The sequence shown here is derived from an EMBL/GenBank/DDBJ whole genome shotgun (WGS) entry which is preliminary data.</text>
</comment>
<gene>
    <name evidence="1" type="ORF">BWD14_15360</name>
</gene>
<protein>
    <submittedName>
        <fullName evidence="1">Uncharacterized protein</fullName>
    </submittedName>
</protein>
<evidence type="ECO:0000313" key="2">
    <source>
        <dbReference type="Proteomes" id="UP000189337"/>
    </source>
</evidence>
<organism evidence="1 2">
    <name type="scientific">Leptospira santarosai</name>
    <dbReference type="NCBI Taxonomy" id="28183"/>
    <lineage>
        <taxon>Bacteria</taxon>
        <taxon>Pseudomonadati</taxon>
        <taxon>Spirochaetota</taxon>
        <taxon>Spirochaetia</taxon>
        <taxon>Leptospirales</taxon>
        <taxon>Leptospiraceae</taxon>
        <taxon>Leptospira</taxon>
    </lineage>
</organism>
<reference evidence="1 2" key="1">
    <citation type="submission" date="2017-01" db="EMBL/GenBank/DDBJ databases">
        <title>Comparative genomic analysis of Brazilian Leptospira santarosai.</title>
        <authorList>
            <person name="Moreno L.Z."/>
            <person name="Miraglia F."/>
            <person name="Kremer F.S."/>
            <person name="Eslabao M.R."/>
            <person name="Lilenbaum W."/>
            <person name="Dellagostin O.A."/>
            <person name="Moreno A.M."/>
        </authorList>
    </citation>
    <scope>NUCLEOTIDE SEQUENCE [LARGE SCALE GENOMIC DNA]</scope>
    <source>
        <strain evidence="1 2">M52/8-19</strain>
    </source>
</reference>
<dbReference type="RefSeq" id="WP_032928382.1">
    <property type="nucleotide sequence ID" value="NZ_CP028370.1"/>
</dbReference>